<protein>
    <submittedName>
        <fullName evidence="2">HEPN domain-containing protein</fullName>
    </submittedName>
</protein>
<dbReference type="OrthoDB" id="2048667at2"/>
<proteinExistence type="predicted"/>
<dbReference type="Pfam" id="PF05168">
    <property type="entry name" value="HEPN"/>
    <property type="match status" value="1"/>
</dbReference>
<dbReference type="Gene3D" id="1.20.120.330">
    <property type="entry name" value="Nucleotidyltransferases domain 2"/>
    <property type="match status" value="1"/>
</dbReference>
<accession>A0A1I1MIP0</accession>
<dbReference type="AlphaFoldDB" id="A0A1I1MIP0"/>
<feature type="domain" description="HEPN" evidence="1">
    <location>
        <begin position="4"/>
        <end position="110"/>
    </location>
</feature>
<dbReference type="Proteomes" id="UP000199263">
    <property type="component" value="Unassembled WGS sequence"/>
</dbReference>
<evidence type="ECO:0000313" key="3">
    <source>
        <dbReference type="Proteomes" id="UP000199263"/>
    </source>
</evidence>
<organism evidence="2 3">
    <name type="scientific">Clostridium uliginosum</name>
    <dbReference type="NCBI Taxonomy" id="119641"/>
    <lineage>
        <taxon>Bacteria</taxon>
        <taxon>Bacillati</taxon>
        <taxon>Bacillota</taxon>
        <taxon>Clostridia</taxon>
        <taxon>Eubacteriales</taxon>
        <taxon>Clostridiaceae</taxon>
        <taxon>Clostridium</taxon>
    </lineage>
</organism>
<dbReference type="RefSeq" id="WP_090090964.1">
    <property type="nucleotide sequence ID" value="NZ_FOMG01000011.1"/>
</dbReference>
<dbReference type="InterPro" id="IPR007842">
    <property type="entry name" value="HEPN_dom"/>
</dbReference>
<dbReference type="EMBL" id="FOMG01000011">
    <property type="protein sequence ID" value="SFC84965.1"/>
    <property type="molecule type" value="Genomic_DNA"/>
</dbReference>
<sequence length="141" mass="16833">MNYLDFANKDLNSAKILHKYTGEYDNIVVLCQQYLEKAFKYLLDRKLGELSKSHKLVTLSKKLEINELDKYENFLRKVQDYYFDKRYPSEDYMETIKEECDEVVKTTLIIKEIIEAELNKLNKVNTVNTELKQCNLFDNLK</sequence>
<gene>
    <name evidence="2" type="ORF">SAMN05421842_11110</name>
</gene>
<evidence type="ECO:0000259" key="1">
    <source>
        <dbReference type="SMART" id="SM00748"/>
    </source>
</evidence>
<dbReference type="SUPFAM" id="SSF81593">
    <property type="entry name" value="Nucleotidyltransferase substrate binding subunit/domain"/>
    <property type="match status" value="1"/>
</dbReference>
<evidence type="ECO:0000313" key="2">
    <source>
        <dbReference type="EMBL" id="SFC84965.1"/>
    </source>
</evidence>
<reference evidence="2 3" key="1">
    <citation type="submission" date="2016-10" db="EMBL/GenBank/DDBJ databases">
        <authorList>
            <person name="de Groot N.N."/>
        </authorList>
    </citation>
    <scope>NUCLEOTIDE SEQUENCE [LARGE SCALE GENOMIC DNA]</scope>
    <source>
        <strain evidence="2 3">DSM 12992</strain>
    </source>
</reference>
<name>A0A1I1MIP0_9CLOT</name>
<dbReference type="SMART" id="SM00748">
    <property type="entry name" value="HEPN"/>
    <property type="match status" value="1"/>
</dbReference>
<keyword evidence="3" id="KW-1185">Reference proteome</keyword>